<dbReference type="GO" id="GO:0004812">
    <property type="term" value="F:aminoacyl-tRNA ligase activity"/>
    <property type="evidence" value="ECO:0007669"/>
    <property type="project" value="UniProtKB-KW"/>
</dbReference>
<comment type="similarity">
    <text evidence="1">Belongs to the PRORSD1 family.</text>
</comment>
<evidence type="ECO:0000313" key="3">
    <source>
        <dbReference type="EMBL" id="NSK15083.1"/>
    </source>
</evidence>
<sequence>MNVYHGRPEQMSGRSEREQKVYEFLDLLGIDYERADHEAAATIEACKEIDQALGVSMCKNLFLCNRRKTEYYLLLLPGEKPLRTKELSAQIPTTRLSFASGEDMEEYLHVTPGSATVLALLFDTDQKVKLLVDEELLREDYIGCHPCVNTSSLKIQNEDLFGKILKALNRDFIVVHLSGGEADGEKTKIRGER</sequence>
<dbReference type="EMBL" id="JAAITX010000006">
    <property type="protein sequence ID" value="NVH58856.1"/>
    <property type="molecule type" value="Genomic_DNA"/>
</dbReference>
<dbReference type="InterPro" id="IPR040285">
    <property type="entry name" value="ProX/PRXD1"/>
</dbReference>
<protein>
    <submittedName>
        <fullName evidence="4">Prolyl-tRNA synthetase associated domain-containing protein</fullName>
    </submittedName>
</protein>
<keyword evidence="4" id="KW-0030">Aminoacyl-tRNA synthetase</keyword>
<dbReference type="SUPFAM" id="SSF55826">
    <property type="entry name" value="YbaK/ProRS associated domain"/>
    <property type="match status" value="1"/>
</dbReference>
<evidence type="ECO:0000313" key="4">
    <source>
        <dbReference type="EMBL" id="NVH58856.1"/>
    </source>
</evidence>
<evidence type="ECO:0000313" key="6">
    <source>
        <dbReference type="Proteomes" id="UP000701680"/>
    </source>
</evidence>
<proteinExistence type="inferred from homology"/>
<dbReference type="EMBL" id="JAAIUO010000006">
    <property type="protein sequence ID" value="NSK15083.1"/>
    <property type="molecule type" value="Genomic_DNA"/>
</dbReference>
<dbReference type="InterPro" id="IPR036754">
    <property type="entry name" value="YbaK/aa-tRNA-synt-asso_dom_sf"/>
</dbReference>
<dbReference type="Proteomes" id="UP000528555">
    <property type="component" value="Unassembled WGS sequence"/>
</dbReference>
<evidence type="ECO:0000259" key="2">
    <source>
        <dbReference type="Pfam" id="PF04073"/>
    </source>
</evidence>
<name>A0A850HLD5_9FIRM</name>
<dbReference type="PANTHER" id="PTHR31423:SF3">
    <property type="entry name" value="PROLYL-TRNA SYNTHETASE ASSOCIATED DOMAIN-CONTAINING PROTEIN 1-RELATED"/>
    <property type="match status" value="1"/>
</dbReference>
<keyword evidence="5" id="KW-1185">Reference proteome</keyword>
<dbReference type="AlphaFoldDB" id="A0A850HLD5"/>
<evidence type="ECO:0000256" key="1">
    <source>
        <dbReference type="ARBA" id="ARBA00010201"/>
    </source>
</evidence>
<dbReference type="PANTHER" id="PTHR31423">
    <property type="entry name" value="YBAK DOMAIN-CONTAINING PROTEIN"/>
    <property type="match status" value="1"/>
</dbReference>
<dbReference type="CDD" id="cd04335">
    <property type="entry name" value="PrdX_deacylase"/>
    <property type="match status" value="1"/>
</dbReference>
<evidence type="ECO:0000313" key="5">
    <source>
        <dbReference type="Proteomes" id="UP000528555"/>
    </source>
</evidence>
<gene>
    <name evidence="4" type="ORF">G5A66_09410</name>
    <name evidence="3" type="ORF">G5A75_09435</name>
</gene>
<reference evidence="4" key="2">
    <citation type="submission" date="2020-02" db="EMBL/GenBank/DDBJ databases">
        <authorList>
            <person name="Littmann E."/>
            <person name="Sorbara M."/>
        </authorList>
    </citation>
    <scope>NUCLEOTIDE SEQUENCE</scope>
    <source>
        <strain evidence="4">MSK.17.11</strain>
        <strain evidence="3">MSK.17.38</strain>
    </source>
</reference>
<dbReference type="RefSeq" id="WP_173814897.1">
    <property type="nucleotide sequence ID" value="NZ_JAAITX010000006.1"/>
</dbReference>
<dbReference type="Gene3D" id="3.90.960.10">
    <property type="entry name" value="YbaK/aminoacyl-tRNA synthetase-associated domain"/>
    <property type="match status" value="1"/>
</dbReference>
<dbReference type="InterPro" id="IPR007214">
    <property type="entry name" value="YbaK/aa-tRNA-synth-assoc-dom"/>
</dbReference>
<feature type="domain" description="YbaK/aminoacyl-tRNA synthetase-associated" evidence="2">
    <location>
        <begin position="37"/>
        <end position="160"/>
    </location>
</feature>
<keyword evidence="4" id="KW-0436">Ligase</keyword>
<dbReference type="GO" id="GO:0002161">
    <property type="term" value="F:aminoacyl-tRNA deacylase activity"/>
    <property type="evidence" value="ECO:0007669"/>
    <property type="project" value="InterPro"/>
</dbReference>
<dbReference type="Pfam" id="PF04073">
    <property type="entry name" value="tRNA_edit"/>
    <property type="match status" value="1"/>
</dbReference>
<comment type="caution">
    <text evidence="4">The sequence shown here is derived from an EMBL/GenBank/DDBJ whole genome shotgun (WGS) entry which is preliminary data.</text>
</comment>
<organism evidence="4 5">
    <name type="scientific">Dorea phocaeensis</name>
    <dbReference type="NCBI Taxonomy" id="2040291"/>
    <lineage>
        <taxon>Bacteria</taxon>
        <taxon>Bacillati</taxon>
        <taxon>Bacillota</taxon>
        <taxon>Clostridia</taxon>
        <taxon>Lachnospirales</taxon>
        <taxon>Lachnospiraceae</taxon>
        <taxon>Dorea</taxon>
    </lineage>
</organism>
<dbReference type="Proteomes" id="UP000701680">
    <property type="component" value="Unassembled WGS sequence"/>
</dbReference>
<reference evidence="5 6" key="1">
    <citation type="journal article" date="2020" name="Cell Host Microbe">
        <title>Functional and Genomic Variation between Human-Derived Isolates of Lachnospiraceae Reveals Inter- and Intra-Species Diversity.</title>
        <authorList>
            <person name="Sorbara M.T."/>
            <person name="Littmann E.R."/>
            <person name="Fontana E."/>
            <person name="Moody T.U."/>
            <person name="Kohout C.E."/>
            <person name="Gjonbalaj M."/>
            <person name="Eaton V."/>
            <person name="Seok R."/>
            <person name="Leiner I.M."/>
            <person name="Pamer E.G."/>
        </authorList>
    </citation>
    <scope>NUCLEOTIDE SEQUENCE [LARGE SCALE GENOMIC DNA]</scope>
    <source>
        <strain evidence="4 5">MSK.17.11</strain>
        <strain evidence="3 6">MSK.17.38</strain>
    </source>
</reference>
<accession>A0A850HLD5</accession>